<dbReference type="HOGENOM" id="CLU_1469152_0_0_1"/>
<sequence>MFIELDNPLGPRTADANADNSLENVAQDAARTFRHYFLTAAMPFTSEMLLRSLSAYCARARKTLDHHTAYLKNPRSSYGPRFEIAVLSHAFEAIPFSQEETSIDVGSGSFALLFPAAVTLPDERLFAKEHQGGPGASSEPLLRYADHQRGLRATSSDCRVTSYDFLPLIGIISSWMAVIHNLPF</sequence>
<reference evidence="2" key="2">
    <citation type="submission" date="2015-01" db="EMBL/GenBank/DDBJ databases">
        <title>Evolutionary Origins and Diversification of the Mycorrhizal Mutualists.</title>
        <authorList>
            <consortium name="DOE Joint Genome Institute"/>
            <consortium name="Mycorrhizal Genomics Consortium"/>
            <person name="Kohler A."/>
            <person name="Kuo A."/>
            <person name="Nagy L.G."/>
            <person name="Floudas D."/>
            <person name="Copeland A."/>
            <person name="Barry K.W."/>
            <person name="Cichocki N."/>
            <person name="Veneault-Fourrey C."/>
            <person name="LaButti K."/>
            <person name="Lindquist E.A."/>
            <person name="Lipzen A."/>
            <person name="Lundell T."/>
            <person name="Morin E."/>
            <person name="Murat C."/>
            <person name="Riley R."/>
            <person name="Ohm R."/>
            <person name="Sun H."/>
            <person name="Tunlid A."/>
            <person name="Henrissat B."/>
            <person name="Grigoriev I.V."/>
            <person name="Hibbett D.S."/>
            <person name="Martin F."/>
        </authorList>
    </citation>
    <scope>NUCLEOTIDE SEQUENCE [LARGE SCALE GENOMIC DNA]</scope>
    <source>
        <strain evidence="2">UH-Slu-Lm8-n1</strain>
    </source>
</reference>
<dbReference type="Proteomes" id="UP000054485">
    <property type="component" value="Unassembled WGS sequence"/>
</dbReference>
<accession>A0A0D0ABF9</accession>
<protein>
    <submittedName>
        <fullName evidence="1">Uncharacterized protein</fullName>
    </submittedName>
</protein>
<dbReference type="InParanoid" id="A0A0D0ABF9"/>
<reference evidence="1 2" key="1">
    <citation type="submission" date="2014-04" db="EMBL/GenBank/DDBJ databases">
        <authorList>
            <consortium name="DOE Joint Genome Institute"/>
            <person name="Kuo A."/>
            <person name="Ruytinx J."/>
            <person name="Rineau F."/>
            <person name="Colpaert J."/>
            <person name="Kohler A."/>
            <person name="Nagy L.G."/>
            <person name="Floudas D."/>
            <person name="Copeland A."/>
            <person name="Barry K.W."/>
            <person name="Cichocki N."/>
            <person name="Veneault-Fourrey C."/>
            <person name="LaButti K."/>
            <person name="Lindquist E.A."/>
            <person name="Lipzen A."/>
            <person name="Lundell T."/>
            <person name="Morin E."/>
            <person name="Murat C."/>
            <person name="Sun H."/>
            <person name="Tunlid A."/>
            <person name="Henrissat B."/>
            <person name="Grigoriev I.V."/>
            <person name="Hibbett D.S."/>
            <person name="Martin F."/>
            <person name="Nordberg H.P."/>
            <person name="Cantor M.N."/>
            <person name="Hua S.X."/>
        </authorList>
    </citation>
    <scope>NUCLEOTIDE SEQUENCE [LARGE SCALE GENOMIC DNA]</scope>
    <source>
        <strain evidence="1 2">UH-Slu-Lm8-n1</strain>
    </source>
</reference>
<proteinExistence type="predicted"/>
<dbReference type="AlphaFoldDB" id="A0A0D0ABF9"/>
<evidence type="ECO:0000313" key="1">
    <source>
        <dbReference type="EMBL" id="KIK35409.1"/>
    </source>
</evidence>
<organism evidence="1 2">
    <name type="scientific">Suillus luteus UH-Slu-Lm8-n1</name>
    <dbReference type="NCBI Taxonomy" id="930992"/>
    <lineage>
        <taxon>Eukaryota</taxon>
        <taxon>Fungi</taxon>
        <taxon>Dikarya</taxon>
        <taxon>Basidiomycota</taxon>
        <taxon>Agaricomycotina</taxon>
        <taxon>Agaricomycetes</taxon>
        <taxon>Agaricomycetidae</taxon>
        <taxon>Boletales</taxon>
        <taxon>Suillineae</taxon>
        <taxon>Suillaceae</taxon>
        <taxon>Suillus</taxon>
    </lineage>
</organism>
<keyword evidence="2" id="KW-1185">Reference proteome</keyword>
<name>A0A0D0ABF9_9AGAM</name>
<dbReference type="EMBL" id="KN835627">
    <property type="protein sequence ID" value="KIK35409.1"/>
    <property type="molecule type" value="Genomic_DNA"/>
</dbReference>
<evidence type="ECO:0000313" key="2">
    <source>
        <dbReference type="Proteomes" id="UP000054485"/>
    </source>
</evidence>
<gene>
    <name evidence="1" type="ORF">CY34DRAFT_17037</name>
</gene>